<accession>R4PKM4</accession>
<feature type="transmembrane region" description="Helical" evidence="5">
    <location>
        <begin position="36"/>
        <end position="55"/>
    </location>
</feature>
<feature type="domain" description="EamA" evidence="6">
    <location>
        <begin position="153"/>
        <end position="289"/>
    </location>
</feature>
<feature type="transmembrane region" description="Helical" evidence="5">
    <location>
        <begin position="128"/>
        <end position="147"/>
    </location>
</feature>
<name>R4PKM4_9BACT</name>
<feature type="transmembrane region" description="Helical" evidence="5">
    <location>
        <begin position="184"/>
        <end position="204"/>
    </location>
</feature>
<evidence type="ECO:0000256" key="1">
    <source>
        <dbReference type="ARBA" id="ARBA00004141"/>
    </source>
</evidence>
<feature type="transmembrane region" description="Helical" evidence="5">
    <location>
        <begin position="272"/>
        <end position="291"/>
    </location>
</feature>
<comment type="subcellular location">
    <subcellularLocation>
        <location evidence="1">Membrane</location>
        <topology evidence="1">Multi-pass membrane protein</topology>
    </subcellularLocation>
</comment>
<dbReference type="Proteomes" id="UP000013893">
    <property type="component" value="Chromosome"/>
</dbReference>
<dbReference type="InterPro" id="IPR000620">
    <property type="entry name" value="EamA_dom"/>
</dbReference>
<gene>
    <name evidence="7" type="ORF">L336_0395</name>
</gene>
<dbReference type="STRING" id="1332188.L336_0395"/>
<reference evidence="7 8" key="1">
    <citation type="journal article" date="2013" name="Nat. Biotechnol.">
        <title>Genome sequences of rare, uncultured bacteria obtained by differential coverage binning of multiple metagenomes.</title>
        <authorList>
            <person name="Albertsen M."/>
            <person name="Hugenholtz P."/>
            <person name="Skarshewski A."/>
            <person name="Nielsen K.L."/>
            <person name="Tyson G.W."/>
            <person name="Nielsen P.H."/>
        </authorList>
    </citation>
    <scope>NUCLEOTIDE SEQUENCE [LARGE SCALE GENOMIC DNA]</scope>
    <source>
        <strain evidence="7">TM71</strain>
    </source>
</reference>
<evidence type="ECO:0000259" key="6">
    <source>
        <dbReference type="Pfam" id="PF00892"/>
    </source>
</evidence>
<dbReference type="Pfam" id="PF00892">
    <property type="entry name" value="EamA"/>
    <property type="match status" value="2"/>
</dbReference>
<feature type="transmembrane region" description="Helical" evidence="5">
    <location>
        <begin position="9"/>
        <end position="30"/>
    </location>
</feature>
<protein>
    <recommendedName>
        <fullName evidence="6">EamA domain-containing protein</fullName>
    </recommendedName>
</protein>
<dbReference type="KEGG" id="saal:L336_0395"/>
<feature type="transmembrane region" description="Helical" evidence="5">
    <location>
        <begin position="216"/>
        <end position="234"/>
    </location>
</feature>
<feature type="domain" description="EamA" evidence="6">
    <location>
        <begin position="8"/>
        <end position="142"/>
    </location>
</feature>
<evidence type="ECO:0000313" key="7">
    <source>
        <dbReference type="EMBL" id="AGL62103.1"/>
    </source>
</evidence>
<keyword evidence="3 5" id="KW-1133">Transmembrane helix</keyword>
<evidence type="ECO:0000256" key="5">
    <source>
        <dbReference type="SAM" id="Phobius"/>
    </source>
</evidence>
<dbReference type="HOGENOM" id="CLU_917305_0_0_0"/>
<keyword evidence="8" id="KW-1185">Reference proteome</keyword>
<evidence type="ECO:0000313" key="8">
    <source>
        <dbReference type="Proteomes" id="UP000013893"/>
    </source>
</evidence>
<dbReference type="RefSeq" id="WP_015641553.1">
    <property type="nucleotide sequence ID" value="NC_021219.1"/>
</dbReference>
<dbReference type="InterPro" id="IPR037185">
    <property type="entry name" value="EmrE-like"/>
</dbReference>
<dbReference type="PANTHER" id="PTHR22911">
    <property type="entry name" value="ACYL-MALONYL CONDENSING ENZYME-RELATED"/>
    <property type="match status" value="1"/>
</dbReference>
<feature type="transmembrane region" description="Helical" evidence="5">
    <location>
        <begin position="75"/>
        <end position="93"/>
    </location>
</feature>
<sequence>MQTNRVRRGILALIVLTAIYGITAVMARFFSDSIGLFEQWYIRFSIALVLMVVVFHRKIRFAYLFQVSRREHILVAVRGLLGFVVAAGLYALSTQYASIASVAVMQVIPTTALFGWLILRETMTTRKFSLIFLAFVGALLVASRSGVSLSFGYGELLSLASGALFSLTFVFRKLQTGELNNHELAFATTAYGVMGNYIMAVLITHSVLPSNSISPMLWVLLLGAGVLSVGMSLLSNYGFEHVKATTASIILDMELVFGLIFGYLFYREWLTPQQFVGTIIILIATITMTYLESRKTVVCPSPE</sequence>
<evidence type="ECO:0000256" key="3">
    <source>
        <dbReference type="ARBA" id="ARBA00022989"/>
    </source>
</evidence>
<evidence type="ECO:0000256" key="4">
    <source>
        <dbReference type="ARBA" id="ARBA00023136"/>
    </source>
</evidence>
<dbReference type="SUPFAM" id="SSF103481">
    <property type="entry name" value="Multidrug resistance efflux transporter EmrE"/>
    <property type="match status" value="2"/>
</dbReference>
<dbReference type="GO" id="GO:0016020">
    <property type="term" value="C:membrane"/>
    <property type="evidence" value="ECO:0007669"/>
    <property type="project" value="UniProtKB-SubCell"/>
</dbReference>
<feature type="transmembrane region" description="Helical" evidence="5">
    <location>
        <begin position="153"/>
        <end position="172"/>
    </location>
</feature>
<proteinExistence type="predicted"/>
<keyword evidence="2 5" id="KW-0812">Transmembrane</keyword>
<keyword evidence="4 5" id="KW-0472">Membrane</keyword>
<evidence type="ECO:0000256" key="2">
    <source>
        <dbReference type="ARBA" id="ARBA00022692"/>
    </source>
</evidence>
<dbReference type="AlphaFoldDB" id="R4PKM4"/>
<dbReference type="PANTHER" id="PTHR22911:SF6">
    <property type="entry name" value="SOLUTE CARRIER FAMILY 35 MEMBER G1"/>
    <property type="match status" value="1"/>
</dbReference>
<feature type="transmembrane region" description="Helical" evidence="5">
    <location>
        <begin position="99"/>
        <end position="119"/>
    </location>
</feature>
<dbReference type="EMBL" id="CP005957">
    <property type="protein sequence ID" value="AGL62103.1"/>
    <property type="molecule type" value="Genomic_DNA"/>
</dbReference>
<organism evidence="7 8">
    <name type="scientific">Candidatus Saccharimonas aalborgensis</name>
    <dbReference type="NCBI Taxonomy" id="1332188"/>
    <lineage>
        <taxon>Bacteria</taxon>
        <taxon>Candidatus Saccharimonadota</taxon>
        <taxon>Candidatus Saccharimonadia</taxon>
        <taxon>Candidatus Saccharimonadales</taxon>
        <taxon>Candidatus Saccharimonadaceae</taxon>
        <taxon>Candidatus Saccharimonas</taxon>
    </lineage>
</organism>
<feature type="transmembrane region" description="Helical" evidence="5">
    <location>
        <begin position="246"/>
        <end position="266"/>
    </location>
</feature>